<reference evidence="7" key="1">
    <citation type="submission" date="2016-12" db="EMBL/GenBank/DDBJ databases">
        <authorList>
            <person name="Song W.-J."/>
            <person name="Kurnit D.M."/>
        </authorList>
    </citation>
    <scope>NUCLEOTIDE SEQUENCE [LARGE SCALE GENOMIC DNA]</scope>
    <source>
        <strain evidence="7">ATCC 51725</strain>
    </source>
</reference>
<evidence type="ECO:0000256" key="1">
    <source>
        <dbReference type="ARBA" id="ARBA00004651"/>
    </source>
</evidence>
<protein>
    <submittedName>
        <fullName evidence="7">Capsid assembly protein</fullName>
    </submittedName>
    <submittedName>
        <fullName evidence="8">Capsular polysaccharide repeat unit transporter CpsL</fullName>
    </submittedName>
</protein>
<evidence type="ECO:0000313" key="8">
    <source>
        <dbReference type="EMBL" id="SUN08159.1"/>
    </source>
</evidence>
<feature type="transmembrane region" description="Helical" evidence="6">
    <location>
        <begin position="434"/>
        <end position="451"/>
    </location>
</feature>
<accession>A0A1Q8EDD7</accession>
<dbReference type="Proteomes" id="UP000186437">
    <property type="component" value="Unassembled WGS sequence"/>
</dbReference>
<dbReference type="InterPro" id="IPR050833">
    <property type="entry name" value="Poly_Biosynth_Transport"/>
</dbReference>
<dbReference type="EMBL" id="MSJL01000019">
    <property type="protein sequence ID" value="OLF49824.1"/>
    <property type="molecule type" value="Genomic_DNA"/>
</dbReference>
<dbReference type="InterPro" id="IPR002797">
    <property type="entry name" value="Polysacc_synth"/>
</dbReference>
<feature type="transmembrane region" description="Helical" evidence="6">
    <location>
        <begin position="144"/>
        <end position="165"/>
    </location>
</feature>
<evidence type="ECO:0000256" key="5">
    <source>
        <dbReference type="ARBA" id="ARBA00023136"/>
    </source>
</evidence>
<dbReference type="AlphaFoldDB" id="A0A1Q8EDD7"/>
<evidence type="ECO:0000313" key="9">
    <source>
        <dbReference type="Proteomes" id="UP000186437"/>
    </source>
</evidence>
<keyword evidence="5 6" id="KW-0472">Membrane</keyword>
<feature type="transmembrane region" description="Helical" evidence="6">
    <location>
        <begin position="354"/>
        <end position="374"/>
    </location>
</feature>
<evidence type="ECO:0000313" key="7">
    <source>
        <dbReference type="EMBL" id="OLF49824.1"/>
    </source>
</evidence>
<dbReference type="RefSeq" id="WP_075099171.1">
    <property type="nucleotide sequence ID" value="NZ_MSJL01000019.1"/>
</dbReference>
<dbReference type="EMBL" id="UHEN01000001">
    <property type="protein sequence ID" value="SUN08159.1"/>
    <property type="molecule type" value="Genomic_DNA"/>
</dbReference>
<feature type="transmembrane region" description="Helical" evidence="6">
    <location>
        <begin position="284"/>
        <end position="303"/>
    </location>
</feature>
<name>A0A1Q8EDD7_STRAI</name>
<feature type="transmembrane region" description="Helical" evidence="6">
    <location>
        <begin position="79"/>
        <end position="101"/>
    </location>
</feature>
<gene>
    <name evidence="7" type="ORF">BU200_05235</name>
    <name evidence="8" type="ORF">NCTC12957_01748</name>
</gene>
<dbReference type="PANTHER" id="PTHR30250">
    <property type="entry name" value="PST FAMILY PREDICTED COLANIC ACID TRANSPORTER"/>
    <property type="match status" value="1"/>
</dbReference>
<dbReference type="Pfam" id="PF01943">
    <property type="entry name" value="Polysacc_synt"/>
    <property type="match status" value="1"/>
</dbReference>
<keyword evidence="4 6" id="KW-1133">Transmembrane helix</keyword>
<feature type="transmembrane region" description="Helical" evidence="6">
    <location>
        <begin position="12"/>
        <end position="33"/>
    </location>
</feature>
<reference evidence="9" key="2">
    <citation type="submission" date="2016-12" db="EMBL/GenBank/DDBJ databases">
        <authorList>
            <person name="Gulvik C.A."/>
        </authorList>
    </citation>
    <scope>NUCLEOTIDE SEQUENCE [LARGE SCALE GENOMIC DNA]</scope>
    <source>
        <strain evidence="9">ATCC 51725</strain>
    </source>
</reference>
<dbReference type="PANTHER" id="PTHR30250:SF11">
    <property type="entry name" value="O-ANTIGEN TRANSPORTER-RELATED"/>
    <property type="match status" value="1"/>
</dbReference>
<evidence type="ECO:0000256" key="3">
    <source>
        <dbReference type="ARBA" id="ARBA00022692"/>
    </source>
</evidence>
<feature type="transmembrane region" description="Helical" evidence="6">
    <location>
        <begin position="323"/>
        <end position="342"/>
    </location>
</feature>
<dbReference type="Proteomes" id="UP000255213">
    <property type="component" value="Unassembled WGS sequence"/>
</dbReference>
<feature type="transmembrane region" description="Helical" evidence="6">
    <location>
        <begin position="45"/>
        <end position="67"/>
    </location>
</feature>
<reference evidence="8 10" key="3">
    <citation type="submission" date="2018-06" db="EMBL/GenBank/DDBJ databases">
        <authorList>
            <consortium name="Pathogen Informatics"/>
            <person name="Doyle S."/>
        </authorList>
    </citation>
    <scope>NUCLEOTIDE SEQUENCE [LARGE SCALE GENOMIC DNA]</scope>
    <source>
        <strain evidence="8 10">NCTC12957</strain>
    </source>
</reference>
<proteinExistence type="predicted"/>
<feature type="transmembrane region" description="Helical" evidence="6">
    <location>
        <begin position="113"/>
        <end position="137"/>
    </location>
</feature>
<evidence type="ECO:0000256" key="2">
    <source>
        <dbReference type="ARBA" id="ARBA00022475"/>
    </source>
</evidence>
<keyword evidence="2" id="KW-1003">Cell membrane</keyword>
<organism evidence="7 9">
    <name type="scientific">Streptococcus acidominimus</name>
    <dbReference type="NCBI Taxonomy" id="1326"/>
    <lineage>
        <taxon>Bacteria</taxon>
        <taxon>Bacillati</taxon>
        <taxon>Bacillota</taxon>
        <taxon>Bacilli</taxon>
        <taxon>Lactobacillales</taxon>
        <taxon>Streptococcaceae</taxon>
        <taxon>Streptococcus</taxon>
    </lineage>
</organism>
<evidence type="ECO:0000313" key="10">
    <source>
        <dbReference type="Proteomes" id="UP000255213"/>
    </source>
</evidence>
<keyword evidence="3 6" id="KW-0812">Transmembrane</keyword>
<feature type="transmembrane region" description="Helical" evidence="6">
    <location>
        <begin position="380"/>
        <end position="398"/>
    </location>
</feature>
<feature type="transmembrane region" description="Helical" evidence="6">
    <location>
        <begin position="205"/>
        <end position="226"/>
    </location>
</feature>
<feature type="transmembrane region" description="Helical" evidence="6">
    <location>
        <begin position="410"/>
        <end position="428"/>
    </location>
</feature>
<evidence type="ECO:0000256" key="4">
    <source>
        <dbReference type="ARBA" id="ARBA00022989"/>
    </source>
</evidence>
<keyword evidence="9" id="KW-1185">Reference proteome</keyword>
<feature type="transmembrane region" description="Helical" evidence="6">
    <location>
        <begin position="171"/>
        <end position="193"/>
    </location>
</feature>
<sequence length="465" mass="53192">MKSKLFKSSFIFTLGNLLIQGLAFITLPIYTSIISPEIYGKFNLYLAWVSLFSLFIGLQTAGSLSSARVKYSEAEYNRYAVSAFTLSNIFFIVVLLLTTFVRDYLALVLELSPTMTLVLVSQSYFQYVVSFLGQYFIQDQKATATLFFSAVSAILNTILSILLIYRLEDDFLARVIGNFAPSLLVALIAIFFLYSRGEPLLDRKYIRFILAVSLPLIFHNVGHQLLNQLDRIMLGKLMTTKEVALYSFGYNVGLVIQIVLGSLNTAWVPWFFEARKKQSENLQQVILQYLSIGLFLTLGYLTIFPELSLLLGGTAYQQGNSFIALIVISYFFVFLYTFPVNIQFYYADTRMIPLGTLLAAGLNFLLNLVFIPLFEINGAAYATLVSYFFLLLLHHLVSKKKYGYKDVSEKTYLVFVMVSFVYAMIMTTFSQWLWLRWSIGLVVLLGYAYYYKDYILKFIAKKEKK</sequence>
<comment type="subcellular location">
    <subcellularLocation>
        <location evidence="1">Cell membrane</location>
        <topology evidence="1">Multi-pass membrane protein</topology>
    </subcellularLocation>
</comment>
<dbReference type="GO" id="GO:0005886">
    <property type="term" value="C:plasma membrane"/>
    <property type="evidence" value="ECO:0007669"/>
    <property type="project" value="UniProtKB-SubCell"/>
</dbReference>
<evidence type="ECO:0000256" key="6">
    <source>
        <dbReference type="SAM" id="Phobius"/>
    </source>
</evidence>
<dbReference type="OrthoDB" id="6017905at2"/>
<feature type="transmembrane region" description="Helical" evidence="6">
    <location>
        <begin position="246"/>
        <end position="272"/>
    </location>
</feature>